<dbReference type="EMBL" id="KY774314">
    <property type="protein sequence ID" value="ART32344.1"/>
    <property type="molecule type" value="Genomic_DNA"/>
</dbReference>
<reference evidence="1" key="1">
    <citation type="submission" date="2017-03" db="EMBL/GenBank/DDBJ databases">
        <title>The mitochondrial genome of the carnivorous plant Utricularia reniformis (Lentibulariaceae): structure, comparative analysis and evolutionary landmarks.</title>
        <authorList>
            <person name="Silva S.R."/>
            <person name="Alvarenga D.O."/>
            <person name="Michael T.P."/>
            <person name="Miranda V.F.O."/>
            <person name="Varani A.M."/>
        </authorList>
    </citation>
    <scope>NUCLEOTIDE SEQUENCE</scope>
</reference>
<sequence length="51" mass="5767">MNVHNSVSCRLRSIRVVKASRKWIEELVIQNNLISLLAGYPISVERLGICS</sequence>
<dbReference type="AlphaFoldDB" id="A0A1Y0B4M9"/>
<protein>
    <submittedName>
        <fullName evidence="1">Uncharacterized protein</fullName>
    </submittedName>
</protein>
<accession>A0A1Y0B4M9</accession>
<gene>
    <name evidence="1" type="ORF">AEK19_MT2197</name>
</gene>
<name>A0A1Y0B4M9_9LAMI</name>
<keyword evidence="1" id="KW-0496">Mitochondrion</keyword>
<proteinExistence type="predicted"/>
<evidence type="ECO:0000313" key="1">
    <source>
        <dbReference type="EMBL" id="ART32344.1"/>
    </source>
</evidence>
<organism evidence="1">
    <name type="scientific">Utricularia reniformis</name>
    <dbReference type="NCBI Taxonomy" id="192314"/>
    <lineage>
        <taxon>Eukaryota</taxon>
        <taxon>Viridiplantae</taxon>
        <taxon>Streptophyta</taxon>
        <taxon>Embryophyta</taxon>
        <taxon>Tracheophyta</taxon>
        <taxon>Spermatophyta</taxon>
        <taxon>Magnoliopsida</taxon>
        <taxon>eudicotyledons</taxon>
        <taxon>Gunneridae</taxon>
        <taxon>Pentapetalae</taxon>
        <taxon>asterids</taxon>
        <taxon>lamiids</taxon>
        <taxon>Lamiales</taxon>
        <taxon>Lentibulariaceae</taxon>
        <taxon>Utricularia</taxon>
    </lineage>
</organism>
<geneLocation type="mitochondrion" evidence="1"/>